<organism evidence="1 2">
    <name type="scientific">Staphylotrichum longicolle</name>
    <dbReference type="NCBI Taxonomy" id="669026"/>
    <lineage>
        <taxon>Eukaryota</taxon>
        <taxon>Fungi</taxon>
        <taxon>Dikarya</taxon>
        <taxon>Ascomycota</taxon>
        <taxon>Pezizomycotina</taxon>
        <taxon>Sordariomycetes</taxon>
        <taxon>Sordariomycetidae</taxon>
        <taxon>Sordariales</taxon>
        <taxon>Chaetomiaceae</taxon>
        <taxon>Staphylotrichum</taxon>
    </lineage>
</organism>
<sequence>MSTTKHDISPCKRFIMNAVNAVPTAVPAQSVNGLPEDKKARSGFPNGVVLGMVCTNKTLSKEVTHFIYSNNSFYLTLAYHRDWIAQIGKKNSSALHEVILVGGGRPKVAAKQLSAMVASL</sequence>
<accession>A0AAD4EQJ6</accession>
<comment type="caution">
    <text evidence="1">The sequence shown here is derived from an EMBL/GenBank/DDBJ whole genome shotgun (WGS) entry which is preliminary data.</text>
</comment>
<dbReference type="EMBL" id="JAHCVI010000004">
    <property type="protein sequence ID" value="KAG7285731.1"/>
    <property type="molecule type" value="Genomic_DNA"/>
</dbReference>
<evidence type="ECO:0000313" key="1">
    <source>
        <dbReference type="EMBL" id="KAG7285731.1"/>
    </source>
</evidence>
<proteinExistence type="predicted"/>
<keyword evidence="2" id="KW-1185">Reference proteome</keyword>
<name>A0AAD4EQJ6_9PEZI</name>
<evidence type="ECO:0000313" key="2">
    <source>
        <dbReference type="Proteomes" id="UP001197093"/>
    </source>
</evidence>
<gene>
    <name evidence="1" type="ORF">NEMBOFW57_008025</name>
</gene>
<reference evidence="1" key="1">
    <citation type="submission" date="2023-02" db="EMBL/GenBank/DDBJ databases">
        <authorList>
            <person name="Palmer J.M."/>
        </authorList>
    </citation>
    <scope>NUCLEOTIDE SEQUENCE</scope>
    <source>
        <strain evidence="1">FW57</strain>
    </source>
</reference>
<protein>
    <submittedName>
        <fullName evidence="1">Uncharacterized protein</fullName>
    </submittedName>
</protein>
<dbReference type="AlphaFoldDB" id="A0AAD4EQJ6"/>
<dbReference type="Proteomes" id="UP001197093">
    <property type="component" value="Unassembled WGS sequence"/>
</dbReference>